<reference evidence="1" key="1">
    <citation type="submission" date="2016-06" db="UniProtKB">
        <authorList>
            <consortium name="WormBaseParasite"/>
        </authorList>
    </citation>
    <scope>IDENTIFICATION</scope>
</reference>
<dbReference type="AlphaFoldDB" id="A0A183DY78"/>
<evidence type="ECO:0000313" key="1">
    <source>
        <dbReference type="WBParaSite" id="GPUH_0001368401-mRNA-1"/>
    </source>
</evidence>
<dbReference type="WBParaSite" id="GPUH_0001368401-mRNA-1">
    <property type="protein sequence ID" value="GPUH_0001368401-mRNA-1"/>
    <property type="gene ID" value="GPUH_0001368401"/>
</dbReference>
<sequence>LISAACSKIEKEQTRYRLPDHFPGHHCWDDNDSRYLICEANYCKPDIVTKFVYRFHFSLLCRAELLVVDVCDDGRWPAHAGFTAAPAKRRGFVQLCCAVYLLYSKGYFLR</sequence>
<proteinExistence type="predicted"/>
<protein>
    <submittedName>
        <fullName evidence="1">Glycylpeptide N-tetradecanoyltransferase</fullName>
    </submittedName>
</protein>
<accession>A0A183DY78</accession>
<name>A0A183DY78_9BILA</name>
<organism evidence="1">
    <name type="scientific">Gongylonema pulchrum</name>
    <dbReference type="NCBI Taxonomy" id="637853"/>
    <lineage>
        <taxon>Eukaryota</taxon>
        <taxon>Metazoa</taxon>
        <taxon>Ecdysozoa</taxon>
        <taxon>Nematoda</taxon>
        <taxon>Chromadorea</taxon>
        <taxon>Rhabditida</taxon>
        <taxon>Spirurina</taxon>
        <taxon>Spiruromorpha</taxon>
        <taxon>Spiruroidea</taxon>
        <taxon>Gongylonematidae</taxon>
        <taxon>Gongylonema</taxon>
    </lineage>
</organism>